<dbReference type="KEGG" id="ahb:bsdtb5_20240"/>
<dbReference type="InterPro" id="IPR015500">
    <property type="entry name" value="Peptidase_S8_subtilisin-rel"/>
</dbReference>
<comment type="similarity">
    <text evidence="1 5">Belongs to the peptidase S8 family.</text>
</comment>
<dbReference type="PANTHER" id="PTHR43806">
    <property type="entry name" value="PEPTIDASE S8"/>
    <property type="match status" value="1"/>
</dbReference>
<dbReference type="PANTHER" id="PTHR43806:SF11">
    <property type="entry name" value="CEREVISIN-RELATED"/>
    <property type="match status" value="1"/>
</dbReference>
<evidence type="ECO:0000313" key="8">
    <source>
        <dbReference type="Proteomes" id="UP000595897"/>
    </source>
</evidence>
<evidence type="ECO:0000256" key="3">
    <source>
        <dbReference type="ARBA" id="ARBA00022801"/>
    </source>
</evidence>
<dbReference type="SUPFAM" id="SSF52743">
    <property type="entry name" value="Subtilisin-like"/>
    <property type="match status" value="1"/>
</dbReference>
<feature type="domain" description="Peptidase S8/S53" evidence="6">
    <location>
        <begin position="432"/>
        <end position="555"/>
    </location>
</feature>
<keyword evidence="2" id="KW-0645">Protease</keyword>
<dbReference type="RefSeq" id="WP_271715924.1">
    <property type="nucleotide sequence ID" value="NZ_AP024169.1"/>
</dbReference>
<sequence>MTQEEQYKITSNQYFDLIISYNGNIASLDKYKEYSIHILNDYYAVIYIPISQVSSQLFIDFGYSAVPKCYSLASMESLEVSGVNKIRNLPSVNLRGNGVLIGLIDTGIDYTNTVFQNADSTSRIAAIWDQTIESKEPYAGSQNPPFYGVEYRKDQINQALKSSNPYDIVPSKDENGHGTMLAGIAAGSESQENNFSGVAPDSELVIVKLKEAKENLRNYYAIPTTVPCYQENDLIWGVQYILYMARELRRPVAICIGLGTSQGPHDNSGPLNNIVSLIADIPGVSLSVAVGNEGNTKRHYYSSIKSSSTSIPFELNVGENEIGFSMEFWGDPPMVYTLDIISPSGEYIQSITENLEVSREISFIFEKTIINIEYFMIEPETGKQVIFLRFRNPAKGIWRFLVYGRGDLDGAFHVWLPSGDLISPNITFINPNPYTTVTSPGNSITPLTITAYNSSTNALYPNASKGFSTSNIINPDLAAPGVNLRCPTLNHQFTSISGTGAATAHTVGITALILEWCIVRGNYPGIDTVSIKKFLFRGAKRSDKTKYPNEEWGYGIIDLYNSFNIIRTFV</sequence>
<reference evidence="7 8" key="1">
    <citation type="submission" date="2020-11" db="EMBL/GenBank/DDBJ databases">
        <title>Draft genome sequencing of a Lachnospiraceae strain isolated from anoxic soil subjected to BSD treatment.</title>
        <authorList>
            <person name="Uek A."/>
            <person name="Tonouchi A."/>
        </authorList>
    </citation>
    <scope>NUCLEOTIDE SEQUENCE [LARGE SCALE GENOMIC DNA]</scope>
    <source>
        <strain evidence="7 8">TB5</strain>
    </source>
</reference>
<dbReference type="InterPro" id="IPR000209">
    <property type="entry name" value="Peptidase_S8/S53_dom"/>
</dbReference>
<evidence type="ECO:0000256" key="1">
    <source>
        <dbReference type="ARBA" id="ARBA00011073"/>
    </source>
</evidence>
<proteinExistence type="inferred from homology"/>
<comment type="caution">
    <text evidence="5">Lacks conserved residue(s) required for the propagation of feature annotation.</text>
</comment>
<protein>
    <recommendedName>
        <fullName evidence="6">Peptidase S8/S53 domain-containing protein</fullName>
    </recommendedName>
</protein>
<evidence type="ECO:0000256" key="5">
    <source>
        <dbReference type="PROSITE-ProRule" id="PRU01240"/>
    </source>
</evidence>
<dbReference type="PIRSF" id="PIRSF037894">
    <property type="entry name" value="Subtilisin_rel_CspABC"/>
    <property type="match status" value="1"/>
</dbReference>
<dbReference type="PROSITE" id="PS51892">
    <property type="entry name" value="SUBTILASE"/>
    <property type="match status" value="1"/>
</dbReference>
<keyword evidence="3" id="KW-0378">Hydrolase</keyword>
<evidence type="ECO:0000256" key="4">
    <source>
        <dbReference type="ARBA" id="ARBA00022825"/>
    </source>
</evidence>
<dbReference type="EMBL" id="AP024169">
    <property type="protein sequence ID" value="BCN30729.1"/>
    <property type="molecule type" value="Genomic_DNA"/>
</dbReference>
<dbReference type="InterPro" id="IPR036852">
    <property type="entry name" value="Peptidase_S8/S53_dom_sf"/>
</dbReference>
<dbReference type="InterPro" id="IPR034045">
    <property type="entry name" value="Pep_S8_CspA-like"/>
</dbReference>
<dbReference type="Gene3D" id="3.40.50.200">
    <property type="entry name" value="Peptidase S8/S53 domain"/>
    <property type="match status" value="1"/>
</dbReference>
<dbReference type="Proteomes" id="UP000595897">
    <property type="component" value="Chromosome"/>
</dbReference>
<dbReference type="InterPro" id="IPR050131">
    <property type="entry name" value="Peptidase_S8_subtilisin-like"/>
</dbReference>
<accession>A0A7R7EL08</accession>
<dbReference type="InterPro" id="IPR017310">
    <property type="entry name" value="Pept_S8A_subtilisin_clostridia"/>
</dbReference>
<dbReference type="GO" id="GO:0004252">
    <property type="term" value="F:serine-type endopeptidase activity"/>
    <property type="evidence" value="ECO:0007669"/>
    <property type="project" value="InterPro"/>
</dbReference>
<organism evidence="7 8">
    <name type="scientific">Anaeromicropila herbilytica</name>
    <dbReference type="NCBI Taxonomy" id="2785025"/>
    <lineage>
        <taxon>Bacteria</taxon>
        <taxon>Bacillati</taxon>
        <taxon>Bacillota</taxon>
        <taxon>Clostridia</taxon>
        <taxon>Lachnospirales</taxon>
        <taxon>Lachnospiraceae</taxon>
        <taxon>Anaeromicropila</taxon>
    </lineage>
</organism>
<dbReference type="PRINTS" id="PR00723">
    <property type="entry name" value="SUBTILISIN"/>
</dbReference>
<dbReference type="InterPro" id="IPR023827">
    <property type="entry name" value="Peptidase_S8_Asp-AS"/>
</dbReference>
<feature type="domain" description="Peptidase S8/S53" evidence="6">
    <location>
        <begin position="96"/>
        <end position="299"/>
    </location>
</feature>
<evidence type="ECO:0000259" key="6">
    <source>
        <dbReference type="Pfam" id="PF00082"/>
    </source>
</evidence>
<dbReference type="GO" id="GO:0006508">
    <property type="term" value="P:proteolysis"/>
    <property type="evidence" value="ECO:0007669"/>
    <property type="project" value="UniProtKB-KW"/>
</dbReference>
<evidence type="ECO:0000313" key="7">
    <source>
        <dbReference type="EMBL" id="BCN30729.1"/>
    </source>
</evidence>
<name>A0A7R7EL08_9FIRM</name>
<keyword evidence="4" id="KW-0720">Serine protease</keyword>
<evidence type="ECO:0000256" key="2">
    <source>
        <dbReference type="ARBA" id="ARBA00022670"/>
    </source>
</evidence>
<dbReference type="Gene3D" id="2.60.120.1290">
    <property type="match status" value="1"/>
</dbReference>
<keyword evidence="8" id="KW-1185">Reference proteome</keyword>
<gene>
    <name evidence="7" type="ORF">bsdtb5_20240</name>
</gene>
<dbReference type="AlphaFoldDB" id="A0A7R7EL08"/>
<dbReference type="CDD" id="cd07478">
    <property type="entry name" value="Peptidases_S8_CspA-like"/>
    <property type="match status" value="1"/>
</dbReference>
<dbReference type="PROSITE" id="PS00136">
    <property type="entry name" value="SUBTILASE_ASP"/>
    <property type="match status" value="1"/>
</dbReference>
<dbReference type="Pfam" id="PF00082">
    <property type="entry name" value="Peptidase_S8"/>
    <property type="match status" value="2"/>
</dbReference>